<evidence type="ECO:0000256" key="2">
    <source>
        <dbReference type="ARBA" id="ARBA00022475"/>
    </source>
</evidence>
<sequence>MTFIEILLLAVGLSMDSLAVSVTGGAVIKKCTFGNVAKIAMVMGIFQACFTIAGYFAGLGFQKYIQAFDHWIAFSLLLYLGGKMIYESTKAESEDCKFNPLCNKTLCGLAVATSIDALAIGISLALLNQPLLLLATTIGIVTIIISATGVYFGSHFGRKIDLKLDIIGGLILIGIGTKILIEHLFFN</sequence>
<comment type="similarity">
    <text evidence="8">Belongs to the MntP (TC 9.B.29) family.</text>
</comment>
<evidence type="ECO:0000313" key="10">
    <source>
        <dbReference type="Proteomes" id="UP000236725"/>
    </source>
</evidence>
<dbReference type="RefSeq" id="WP_103982284.1">
    <property type="nucleotide sequence ID" value="NZ_FNVS01000001.1"/>
</dbReference>
<evidence type="ECO:0000256" key="3">
    <source>
        <dbReference type="ARBA" id="ARBA00022692"/>
    </source>
</evidence>
<keyword evidence="1 8" id="KW-0813">Transport</keyword>
<evidence type="ECO:0000256" key="6">
    <source>
        <dbReference type="ARBA" id="ARBA00023136"/>
    </source>
</evidence>
<dbReference type="AlphaFoldDB" id="A0A8G2F3Y3"/>
<organism evidence="9 10">
    <name type="scientific">Parabacteroides chinchillae</name>
    <dbReference type="NCBI Taxonomy" id="871327"/>
    <lineage>
        <taxon>Bacteria</taxon>
        <taxon>Pseudomonadati</taxon>
        <taxon>Bacteroidota</taxon>
        <taxon>Bacteroidia</taxon>
        <taxon>Bacteroidales</taxon>
        <taxon>Tannerellaceae</taxon>
        <taxon>Parabacteroides</taxon>
    </lineage>
</organism>
<dbReference type="GO" id="GO:0005886">
    <property type="term" value="C:plasma membrane"/>
    <property type="evidence" value="ECO:0007669"/>
    <property type="project" value="UniProtKB-SubCell"/>
</dbReference>
<evidence type="ECO:0000256" key="4">
    <source>
        <dbReference type="ARBA" id="ARBA00022989"/>
    </source>
</evidence>
<keyword evidence="7 8" id="KW-0464">Manganese</keyword>
<keyword evidence="5 8" id="KW-0406">Ion transport</keyword>
<proteinExistence type="inferred from homology"/>
<dbReference type="Pfam" id="PF02659">
    <property type="entry name" value="Mntp"/>
    <property type="match status" value="1"/>
</dbReference>
<evidence type="ECO:0000313" key="9">
    <source>
        <dbReference type="EMBL" id="SEF47831.1"/>
    </source>
</evidence>
<dbReference type="HAMAP" id="MF_01521">
    <property type="entry name" value="MntP_pump"/>
    <property type="match status" value="1"/>
</dbReference>
<accession>A0A8G2F3Y3</accession>
<evidence type="ECO:0000256" key="7">
    <source>
        <dbReference type="ARBA" id="ARBA00023211"/>
    </source>
</evidence>
<gene>
    <name evidence="8" type="primary">mntP</name>
    <name evidence="9" type="ORF">SAMN05444001_101352</name>
</gene>
<evidence type="ECO:0000256" key="8">
    <source>
        <dbReference type="HAMAP-Rule" id="MF_01521"/>
    </source>
</evidence>
<feature type="transmembrane region" description="Helical" evidence="8">
    <location>
        <begin position="132"/>
        <end position="152"/>
    </location>
</feature>
<dbReference type="InterPro" id="IPR022929">
    <property type="entry name" value="Put_MntP"/>
</dbReference>
<dbReference type="GO" id="GO:0005384">
    <property type="term" value="F:manganese ion transmembrane transporter activity"/>
    <property type="evidence" value="ECO:0007669"/>
    <property type="project" value="UniProtKB-UniRule"/>
</dbReference>
<feature type="transmembrane region" description="Helical" evidence="8">
    <location>
        <begin position="6"/>
        <end position="28"/>
    </location>
</feature>
<dbReference type="PANTHER" id="PTHR35529:SF1">
    <property type="entry name" value="MANGANESE EFFLUX PUMP MNTP-RELATED"/>
    <property type="match status" value="1"/>
</dbReference>
<reference evidence="9 10" key="1">
    <citation type="submission" date="2016-10" db="EMBL/GenBank/DDBJ databases">
        <authorList>
            <person name="Varghese N."/>
            <person name="Submissions S."/>
        </authorList>
    </citation>
    <scope>NUCLEOTIDE SEQUENCE [LARGE SCALE GENOMIC DNA]</scope>
    <source>
        <strain evidence="9 10">DSM 29073</strain>
    </source>
</reference>
<keyword evidence="3 8" id="KW-0812">Transmembrane</keyword>
<protein>
    <recommendedName>
        <fullName evidence="8">Putative manganese efflux pump MntP</fullName>
    </recommendedName>
</protein>
<comment type="subcellular location">
    <subcellularLocation>
        <location evidence="8">Cell membrane</location>
        <topology evidence="8">Multi-pass membrane protein</topology>
    </subcellularLocation>
</comment>
<dbReference type="EMBL" id="FNVS01000001">
    <property type="protein sequence ID" value="SEF47831.1"/>
    <property type="molecule type" value="Genomic_DNA"/>
</dbReference>
<keyword evidence="2 8" id="KW-1003">Cell membrane</keyword>
<feature type="transmembrane region" description="Helical" evidence="8">
    <location>
        <begin position="106"/>
        <end position="126"/>
    </location>
</feature>
<name>A0A8G2F3Y3_9BACT</name>
<comment type="function">
    <text evidence="8">Probably functions as a manganese efflux pump.</text>
</comment>
<dbReference type="Proteomes" id="UP000236725">
    <property type="component" value="Unassembled WGS sequence"/>
</dbReference>
<evidence type="ECO:0000256" key="5">
    <source>
        <dbReference type="ARBA" id="ARBA00023065"/>
    </source>
</evidence>
<feature type="transmembrane region" description="Helical" evidence="8">
    <location>
        <begin position="40"/>
        <end position="61"/>
    </location>
</feature>
<keyword evidence="10" id="KW-1185">Reference proteome</keyword>
<comment type="caution">
    <text evidence="9">The sequence shown here is derived from an EMBL/GenBank/DDBJ whole genome shotgun (WGS) entry which is preliminary data.</text>
</comment>
<dbReference type="InterPro" id="IPR003810">
    <property type="entry name" value="Mntp/YtaF"/>
</dbReference>
<evidence type="ECO:0000256" key="1">
    <source>
        <dbReference type="ARBA" id="ARBA00022448"/>
    </source>
</evidence>
<feature type="transmembrane region" description="Helical" evidence="8">
    <location>
        <begin position="164"/>
        <end position="186"/>
    </location>
</feature>
<dbReference type="PANTHER" id="PTHR35529">
    <property type="entry name" value="MANGANESE EFFLUX PUMP MNTP-RELATED"/>
    <property type="match status" value="1"/>
</dbReference>
<keyword evidence="6 8" id="KW-0472">Membrane</keyword>
<keyword evidence="4 8" id="KW-1133">Transmembrane helix</keyword>